<proteinExistence type="predicted"/>
<organism evidence="1 2">
    <name type="scientific">Rhabditophanes sp. KR3021</name>
    <dbReference type="NCBI Taxonomy" id="114890"/>
    <lineage>
        <taxon>Eukaryota</taxon>
        <taxon>Metazoa</taxon>
        <taxon>Ecdysozoa</taxon>
        <taxon>Nematoda</taxon>
        <taxon>Chromadorea</taxon>
        <taxon>Rhabditida</taxon>
        <taxon>Tylenchina</taxon>
        <taxon>Panagrolaimomorpha</taxon>
        <taxon>Strongyloidoidea</taxon>
        <taxon>Alloionematidae</taxon>
        <taxon>Rhabditophanes</taxon>
    </lineage>
</organism>
<dbReference type="WBParaSite" id="RSKR_0001056200.1">
    <property type="protein sequence ID" value="RSKR_0001056200.1"/>
    <property type="gene ID" value="RSKR_0001056200"/>
</dbReference>
<sequence>MNDSSLFDFINNSTELPVYSPAPVLGAALYPSHFSYQQEEEIPPELWQNKKNKSHHQHEEKVDVRRKSILKKTTNNTTIQKQPEPPKTTPPSVTVIDVDKDHDTSSATVTTNADDISLTSSCRQISKNSNVIDLKKDTYSRDNSHNSDSDDDSTSRFDLSQEKNTIQYDLKVATMGNAFVRTLSQRRRVGIIRESQNQLDEIRFNGVDNKTLKCTKSMPLPYDQNRSYSNHKSIDVTVDVVEKKVLNTESLEISTVVYMMLLGGAANNFVDGMSTGAAFSDSIKKGFSIGLAVFSQQLPQELGTLAIMINSGLGLKKTLVFNLIPISMGYFGFITGVILDNINDTFDDEVFAISAGMYCYIFLGTLLPELRDSFNEILQKDLIEASLVNVLQYIGICSGIALMYFISIYGDR</sequence>
<name>A0AC35UDT9_9BILA</name>
<reference evidence="2" key="1">
    <citation type="submission" date="2016-11" db="UniProtKB">
        <authorList>
            <consortium name="WormBaseParasite"/>
        </authorList>
    </citation>
    <scope>IDENTIFICATION</scope>
    <source>
        <strain evidence="2">KR3021</strain>
    </source>
</reference>
<protein>
    <submittedName>
        <fullName evidence="2">MgtE domain-containing protein</fullName>
    </submittedName>
</protein>
<accession>A0AC35UDT9</accession>
<evidence type="ECO:0000313" key="1">
    <source>
        <dbReference type="Proteomes" id="UP000095286"/>
    </source>
</evidence>
<dbReference type="Proteomes" id="UP000095286">
    <property type="component" value="Unplaced"/>
</dbReference>
<evidence type="ECO:0000313" key="2">
    <source>
        <dbReference type="WBParaSite" id="RSKR_0001056200.1"/>
    </source>
</evidence>